<keyword evidence="3" id="KW-0378">Hydrolase</keyword>
<dbReference type="GeneTree" id="ENSGT01150000287039"/>
<comment type="similarity">
    <text evidence="1">Belongs to the H-rev107 family.</text>
</comment>
<dbReference type="GO" id="GO:0070292">
    <property type="term" value="P:N-acylphosphatidylethanolamine metabolic process"/>
    <property type="evidence" value="ECO:0007669"/>
    <property type="project" value="TreeGrafter"/>
</dbReference>
<dbReference type="PANTHER" id="PTHR13943">
    <property type="entry name" value="HRAS-LIKE SUPPRESSOR - RELATED"/>
    <property type="match status" value="1"/>
</dbReference>
<evidence type="ECO:0000313" key="6">
    <source>
        <dbReference type="Ensembl" id="ENSSAUP00010026000.1"/>
    </source>
</evidence>
<keyword evidence="2" id="KW-0808">Transferase</keyword>
<dbReference type="GO" id="GO:0016410">
    <property type="term" value="F:N-acyltransferase activity"/>
    <property type="evidence" value="ECO:0007669"/>
    <property type="project" value="TreeGrafter"/>
</dbReference>
<dbReference type="Ensembl" id="ENSSAUT00010027464.1">
    <property type="protein sequence ID" value="ENSSAUP00010026000.1"/>
    <property type="gene ID" value="ENSSAUG00010011297.1"/>
</dbReference>
<dbReference type="InterPro" id="IPR051496">
    <property type="entry name" value="H-rev107_PLA/AT"/>
</dbReference>
<evidence type="ECO:0000259" key="5">
    <source>
        <dbReference type="PROSITE" id="PS51934"/>
    </source>
</evidence>
<dbReference type="Pfam" id="PF04970">
    <property type="entry name" value="LRAT"/>
    <property type="match status" value="1"/>
</dbReference>
<keyword evidence="7" id="KW-1185">Reference proteome</keyword>
<protein>
    <recommendedName>
        <fullName evidence="5">LRAT domain-containing protein</fullName>
    </recommendedName>
</protein>
<reference evidence="6" key="3">
    <citation type="submission" date="2025-09" db="UniProtKB">
        <authorList>
            <consortium name="Ensembl"/>
        </authorList>
    </citation>
    <scope>IDENTIFICATION</scope>
</reference>
<dbReference type="GO" id="GO:0008970">
    <property type="term" value="F:phospholipase A1 activity"/>
    <property type="evidence" value="ECO:0007669"/>
    <property type="project" value="TreeGrafter"/>
</dbReference>
<reference evidence="6" key="1">
    <citation type="submission" date="2021-04" db="EMBL/GenBank/DDBJ databases">
        <authorList>
            <consortium name="Wellcome Sanger Institute Data Sharing"/>
        </authorList>
    </citation>
    <scope>NUCLEOTIDE SEQUENCE [LARGE SCALE GENOMIC DNA]</scope>
</reference>
<evidence type="ECO:0000313" key="7">
    <source>
        <dbReference type="Proteomes" id="UP000472265"/>
    </source>
</evidence>
<dbReference type="PROSITE" id="PS51934">
    <property type="entry name" value="LRAT"/>
    <property type="match status" value="1"/>
</dbReference>
<evidence type="ECO:0000256" key="4">
    <source>
        <dbReference type="ARBA" id="ARBA00023098"/>
    </source>
</evidence>
<dbReference type="GO" id="GO:0004623">
    <property type="term" value="F:phospholipase A2 activity"/>
    <property type="evidence" value="ECO:0007669"/>
    <property type="project" value="TreeGrafter"/>
</dbReference>
<dbReference type="InterPro" id="IPR007053">
    <property type="entry name" value="LRAT_dom"/>
</dbReference>
<evidence type="ECO:0000256" key="1">
    <source>
        <dbReference type="ARBA" id="ARBA00007824"/>
    </source>
</evidence>
<sequence>CYFVSLIVASLVSSFPRKYVLNKPLYSHFAIYVGTESGVNVGQGDNDIFHRTEVKMSSSLLYSFGKLAKVRKGSEDRKYNYLDDHMPDEFRSPDKIKERIKEMKGKCGKYRPIKNNCEHLATYVRYGIQRSLTTEQYFFWLRSVEETPKHTH</sequence>
<dbReference type="Proteomes" id="UP000472265">
    <property type="component" value="Chromosome 17"/>
</dbReference>
<keyword evidence="4" id="KW-0443">Lipid metabolism</keyword>
<feature type="domain" description="LRAT" evidence="5">
    <location>
        <begin position="18"/>
        <end position="133"/>
    </location>
</feature>
<organism evidence="6 7">
    <name type="scientific">Sparus aurata</name>
    <name type="common">Gilthead sea bream</name>
    <dbReference type="NCBI Taxonomy" id="8175"/>
    <lineage>
        <taxon>Eukaryota</taxon>
        <taxon>Metazoa</taxon>
        <taxon>Chordata</taxon>
        <taxon>Craniata</taxon>
        <taxon>Vertebrata</taxon>
        <taxon>Euteleostomi</taxon>
        <taxon>Actinopterygii</taxon>
        <taxon>Neopterygii</taxon>
        <taxon>Teleostei</taxon>
        <taxon>Neoteleostei</taxon>
        <taxon>Acanthomorphata</taxon>
        <taxon>Eupercaria</taxon>
        <taxon>Spariformes</taxon>
        <taxon>Sparidae</taxon>
        <taxon>Sparus</taxon>
    </lineage>
</organism>
<dbReference type="Gene3D" id="3.90.1720.10">
    <property type="entry name" value="endopeptidase domain like (from Nostoc punctiforme)"/>
    <property type="match status" value="1"/>
</dbReference>
<dbReference type="GO" id="GO:0005737">
    <property type="term" value="C:cytoplasm"/>
    <property type="evidence" value="ECO:0007669"/>
    <property type="project" value="TreeGrafter"/>
</dbReference>
<evidence type="ECO:0000256" key="3">
    <source>
        <dbReference type="ARBA" id="ARBA00022801"/>
    </source>
</evidence>
<reference evidence="6" key="2">
    <citation type="submission" date="2025-08" db="UniProtKB">
        <authorList>
            <consortium name="Ensembl"/>
        </authorList>
    </citation>
    <scope>IDENTIFICATION</scope>
</reference>
<dbReference type="InParanoid" id="A0A671VHQ4"/>
<proteinExistence type="inferred from homology"/>
<evidence type="ECO:0000256" key="2">
    <source>
        <dbReference type="ARBA" id="ARBA00022679"/>
    </source>
</evidence>
<accession>A0A671VHQ4</accession>
<name>A0A671VHQ4_SPAAU</name>
<dbReference type="AlphaFoldDB" id="A0A671VHQ4"/>
<dbReference type="PANTHER" id="PTHR13943:SF77">
    <property type="entry name" value="LRAT DOMAIN-CONTAINING PROTEIN"/>
    <property type="match status" value="1"/>
</dbReference>